<accession>A0A0A3XXF9</accession>
<evidence type="ECO:0000313" key="2">
    <source>
        <dbReference type="EMBL" id="KGT77866.1"/>
    </source>
</evidence>
<dbReference type="EMBL" id="JRPN01000018">
    <property type="protein sequence ID" value="KGT77866.1"/>
    <property type="molecule type" value="Genomic_DNA"/>
</dbReference>
<organism evidence="2 3">
    <name type="scientific">Bradyrhizobium japonicum</name>
    <dbReference type="NCBI Taxonomy" id="375"/>
    <lineage>
        <taxon>Bacteria</taxon>
        <taxon>Pseudomonadati</taxon>
        <taxon>Pseudomonadota</taxon>
        <taxon>Alphaproteobacteria</taxon>
        <taxon>Hyphomicrobiales</taxon>
        <taxon>Nitrobacteraceae</taxon>
        <taxon>Bradyrhizobium</taxon>
    </lineage>
</organism>
<feature type="transmembrane region" description="Helical" evidence="1">
    <location>
        <begin position="157"/>
        <end position="175"/>
    </location>
</feature>
<feature type="transmembrane region" description="Helical" evidence="1">
    <location>
        <begin position="21"/>
        <end position="43"/>
    </location>
</feature>
<dbReference type="eggNOG" id="ENOG502ZNWS">
    <property type="taxonomic scope" value="Bacteria"/>
</dbReference>
<feature type="transmembrane region" description="Helical" evidence="1">
    <location>
        <begin position="122"/>
        <end position="145"/>
    </location>
</feature>
<feature type="transmembrane region" description="Helical" evidence="1">
    <location>
        <begin position="55"/>
        <end position="76"/>
    </location>
</feature>
<keyword evidence="1" id="KW-0472">Membrane</keyword>
<evidence type="ECO:0000256" key="1">
    <source>
        <dbReference type="SAM" id="Phobius"/>
    </source>
</evidence>
<protein>
    <submittedName>
        <fullName evidence="2">Uncharacterized protein</fullName>
    </submittedName>
</protein>
<keyword evidence="1" id="KW-0812">Transmembrane</keyword>
<sequence length="256" mass="27568">MTTLIDDRRVRARDASPARYFYLNMALACAATAFLGFAPTYFVPLAQRTFSASPVIHFHGLLFFTWSLYFVIQTWLAASGRVVNHRALGIAGVSLATAMTIFGFLASVHVMQHAAALGQKDAGIGFSIVPMSGIAFFAVVFVLAIVNTRKPEIHKRLMLLAAVSILDAAVARWFITFLAPPGPPGPPPVPVTIAPAVVASLLLVVAMVRDWRTDGRVHPVYIYGTLALLAVKVLNWPVSESAAWHSFAGGILALAQ</sequence>
<feature type="transmembrane region" description="Helical" evidence="1">
    <location>
        <begin position="88"/>
        <end position="110"/>
    </location>
</feature>
<dbReference type="STRING" id="375.BKD09_RS06625"/>
<feature type="transmembrane region" description="Helical" evidence="1">
    <location>
        <begin position="220"/>
        <end position="238"/>
    </location>
</feature>
<comment type="caution">
    <text evidence="2">The sequence shown here is derived from an EMBL/GenBank/DDBJ whole genome shotgun (WGS) entry which is preliminary data.</text>
</comment>
<dbReference type="RefSeq" id="WP_028159170.1">
    <property type="nucleotide sequence ID" value="NZ_JANUDC010000001.1"/>
</dbReference>
<evidence type="ECO:0000313" key="3">
    <source>
        <dbReference type="Proteomes" id="UP000030377"/>
    </source>
</evidence>
<keyword evidence="1" id="KW-1133">Transmembrane helix</keyword>
<reference evidence="2 3" key="1">
    <citation type="submission" date="2014-09" db="EMBL/GenBank/DDBJ databases">
        <title>Draft genome of Bradyrhizobium japonicum Is-34.</title>
        <authorList>
            <person name="Tsurumaru H."/>
            <person name="Yamakawa T."/>
            <person name="Hashimoto S."/>
            <person name="Okizaki K."/>
            <person name="Kanesaki Y."/>
            <person name="Yoshikawa H."/>
            <person name="Yajima S."/>
        </authorList>
    </citation>
    <scope>NUCLEOTIDE SEQUENCE [LARGE SCALE GENOMIC DNA]</scope>
    <source>
        <strain evidence="2 3">Is-34</strain>
    </source>
</reference>
<proteinExistence type="predicted"/>
<gene>
    <name evidence="2" type="ORF">MA20_20955</name>
</gene>
<dbReference type="Proteomes" id="UP000030377">
    <property type="component" value="Unassembled WGS sequence"/>
</dbReference>
<feature type="transmembrane region" description="Helical" evidence="1">
    <location>
        <begin position="187"/>
        <end position="208"/>
    </location>
</feature>
<name>A0A0A3XXF9_BRAJP</name>
<dbReference type="AlphaFoldDB" id="A0A0A3XXF9"/>